<sequence length="196" mass="22832">MADPFQTIYQAIIADPSNQQYTKRGIKPLYYAGPDARILLIAQAPGQKAQEQGMFWNDRSGRRLRDWLGISWDEFYYSGKIAIMPMDFYFPGNSPHGDLPPRPDFASKWHPQLLKLMPNIQLTILIGAYASRAYLHLDQKTSLTSIVQNYQDYLPQYFPIVHPSPRNRVWMSRNPWFAKDVLPDLKTRVQKIMQDQ</sequence>
<comment type="caution">
    <text evidence="2">The sequence shown here is derived from an EMBL/GenBank/DDBJ whole genome shotgun (WGS) entry which is preliminary data.</text>
</comment>
<protein>
    <submittedName>
        <fullName evidence="2">Uracil-DNA glycosylase family protein</fullName>
    </submittedName>
</protein>
<evidence type="ECO:0000259" key="1">
    <source>
        <dbReference type="SMART" id="SM00986"/>
    </source>
</evidence>
<dbReference type="SUPFAM" id="SSF52141">
    <property type="entry name" value="Uracil-DNA glycosylase-like"/>
    <property type="match status" value="1"/>
</dbReference>
<organism evidence="2 3">
    <name type="scientific">Candidatus Limosilactobacillus merdigallinarum</name>
    <dbReference type="NCBI Taxonomy" id="2838652"/>
    <lineage>
        <taxon>Bacteria</taxon>
        <taxon>Bacillati</taxon>
        <taxon>Bacillota</taxon>
        <taxon>Bacilli</taxon>
        <taxon>Lactobacillales</taxon>
        <taxon>Lactobacillaceae</taxon>
        <taxon>Limosilactobacillus</taxon>
    </lineage>
</organism>
<evidence type="ECO:0000313" key="3">
    <source>
        <dbReference type="Proteomes" id="UP000824231"/>
    </source>
</evidence>
<proteinExistence type="predicted"/>
<evidence type="ECO:0000313" key="2">
    <source>
        <dbReference type="EMBL" id="HIX36151.1"/>
    </source>
</evidence>
<gene>
    <name evidence="2" type="ORF">H9856_07200</name>
</gene>
<dbReference type="CDD" id="cd10033">
    <property type="entry name" value="UDG_like"/>
    <property type="match status" value="1"/>
</dbReference>
<dbReference type="EMBL" id="DXFH01000028">
    <property type="protein sequence ID" value="HIX36151.1"/>
    <property type="molecule type" value="Genomic_DNA"/>
</dbReference>
<dbReference type="SMART" id="SM00987">
    <property type="entry name" value="UreE_C"/>
    <property type="match status" value="1"/>
</dbReference>
<dbReference type="Pfam" id="PF03167">
    <property type="entry name" value="UDG"/>
    <property type="match status" value="1"/>
</dbReference>
<dbReference type="InterPro" id="IPR005122">
    <property type="entry name" value="Uracil-DNA_glycosylase-like"/>
</dbReference>
<name>A0A9D1VIR8_9LACO</name>
<dbReference type="SMART" id="SM00986">
    <property type="entry name" value="UDG"/>
    <property type="match status" value="1"/>
</dbReference>
<dbReference type="InterPro" id="IPR047124">
    <property type="entry name" value="HI_0220.2"/>
</dbReference>
<dbReference type="PANTHER" id="PTHR42160:SF1">
    <property type="entry name" value="URACIL-DNA GLYCOSYLASE SUPERFAMILY PROTEIN"/>
    <property type="match status" value="1"/>
</dbReference>
<reference evidence="2" key="1">
    <citation type="journal article" date="2021" name="PeerJ">
        <title>Extensive microbial diversity within the chicken gut microbiome revealed by metagenomics and culture.</title>
        <authorList>
            <person name="Gilroy R."/>
            <person name="Ravi A."/>
            <person name="Getino M."/>
            <person name="Pursley I."/>
            <person name="Horton D.L."/>
            <person name="Alikhan N.F."/>
            <person name="Baker D."/>
            <person name="Gharbi K."/>
            <person name="Hall N."/>
            <person name="Watson M."/>
            <person name="Adriaenssens E.M."/>
            <person name="Foster-Nyarko E."/>
            <person name="Jarju S."/>
            <person name="Secka A."/>
            <person name="Antonio M."/>
            <person name="Oren A."/>
            <person name="Chaudhuri R.R."/>
            <person name="La Ragione R."/>
            <person name="Hildebrand F."/>
            <person name="Pallen M.J."/>
        </authorList>
    </citation>
    <scope>NUCLEOTIDE SEQUENCE</scope>
    <source>
        <strain evidence="2">ChiSxjej3B15-572</strain>
    </source>
</reference>
<accession>A0A9D1VIR8</accession>
<dbReference type="Gene3D" id="3.40.470.10">
    <property type="entry name" value="Uracil-DNA glycosylase-like domain"/>
    <property type="match status" value="1"/>
</dbReference>
<dbReference type="Proteomes" id="UP000824231">
    <property type="component" value="Unassembled WGS sequence"/>
</dbReference>
<dbReference type="AlphaFoldDB" id="A0A9D1VIR8"/>
<dbReference type="PANTHER" id="PTHR42160">
    <property type="entry name" value="URACIL-DNA GLYCOSYLASE SUPERFAMILY PROTEIN"/>
    <property type="match status" value="1"/>
</dbReference>
<feature type="domain" description="Uracil-DNA glycosylase-like" evidence="1">
    <location>
        <begin position="29"/>
        <end position="186"/>
    </location>
</feature>
<dbReference type="InterPro" id="IPR036895">
    <property type="entry name" value="Uracil-DNA_glycosylase-like_sf"/>
</dbReference>
<reference evidence="2" key="2">
    <citation type="submission" date="2021-04" db="EMBL/GenBank/DDBJ databases">
        <authorList>
            <person name="Gilroy R."/>
        </authorList>
    </citation>
    <scope>NUCLEOTIDE SEQUENCE</scope>
    <source>
        <strain evidence="2">ChiSxjej3B15-572</strain>
    </source>
</reference>